<reference evidence="1" key="1">
    <citation type="submission" date="2024-01" db="EMBL/GenBank/DDBJ databases">
        <authorList>
            <person name="Webb A."/>
        </authorList>
    </citation>
    <scope>NUCLEOTIDE SEQUENCE</scope>
    <source>
        <strain evidence="1">Pm1</strain>
    </source>
</reference>
<evidence type="ECO:0000313" key="1">
    <source>
        <dbReference type="EMBL" id="CAK7940976.1"/>
    </source>
</evidence>
<name>A0AAV1V2Z8_9STRA</name>
<organism evidence="1 2">
    <name type="scientific">Peronospora matthiolae</name>
    <dbReference type="NCBI Taxonomy" id="2874970"/>
    <lineage>
        <taxon>Eukaryota</taxon>
        <taxon>Sar</taxon>
        <taxon>Stramenopiles</taxon>
        <taxon>Oomycota</taxon>
        <taxon>Peronosporomycetes</taxon>
        <taxon>Peronosporales</taxon>
        <taxon>Peronosporaceae</taxon>
        <taxon>Peronospora</taxon>
    </lineage>
</organism>
<gene>
    <name evidence="1" type="ORF">PM001_LOCUS26126</name>
</gene>
<sequence length="53" mass="5701">MMSRGSGDLGDINSVWTTMEVSGWGYVCSCKMNGGRRQCVGTWGEQEARAPSA</sequence>
<dbReference type="EMBL" id="CAKLBY020000259">
    <property type="protein sequence ID" value="CAK7940976.1"/>
    <property type="molecule type" value="Genomic_DNA"/>
</dbReference>
<accession>A0AAV1V2Z8</accession>
<protein>
    <submittedName>
        <fullName evidence="1">Uncharacterized protein</fullName>
    </submittedName>
</protein>
<proteinExistence type="predicted"/>
<dbReference type="AlphaFoldDB" id="A0AAV1V2Z8"/>
<dbReference type="Proteomes" id="UP001162060">
    <property type="component" value="Unassembled WGS sequence"/>
</dbReference>
<comment type="caution">
    <text evidence="1">The sequence shown here is derived from an EMBL/GenBank/DDBJ whole genome shotgun (WGS) entry which is preliminary data.</text>
</comment>
<evidence type="ECO:0000313" key="2">
    <source>
        <dbReference type="Proteomes" id="UP001162060"/>
    </source>
</evidence>